<evidence type="ECO:0000259" key="1">
    <source>
        <dbReference type="SMART" id="SM00860"/>
    </source>
</evidence>
<comment type="caution">
    <text evidence="2">The sequence shown here is derived from an EMBL/GenBank/DDBJ whole genome shotgun (WGS) entry which is preliminary data.</text>
</comment>
<dbReference type="AlphaFoldDB" id="A0A934HV05"/>
<dbReference type="Gene3D" id="3.40.1580.10">
    <property type="entry name" value="SMI1/KNR4-like"/>
    <property type="match status" value="1"/>
</dbReference>
<dbReference type="EMBL" id="JAEEGB010000035">
    <property type="protein sequence ID" value="MBI6874805.1"/>
    <property type="molecule type" value="Genomic_DNA"/>
</dbReference>
<evidence type="ECO:0000313" key="3">
    <source>
        <dbReference type="Proteomes" id="UP000622687"/>
    </source>
</evidence>
<dbReference type="PANTHER" id="PTHR47432:SF1">
    <property type="entry name" value="CELL WALL ASSEMBLY REGULATOR SMI1"/>
    <property type="match status" value="1"/>
</dbReference>
<proteinExistence type="predicted"/>
<dbReference type="SMART" id="SM00860">
    <property type="entry name" value="SMI1_KNR4"/>
    <property type="match status" value="1"/>
</dbReference>
<feature type="domain" description="Knr4/Smi1-like" evidence="1">
    <location>
        <begin position="53"/>
        <end position="179"/>
    </location>
</feature>
<dbReference type="GO" id="GO:0043332">
    <property type="term" value="C:mating projection tip"/>
    <property type="evidence" value="ECO:0007669"/>
    <property type="project" value="TreeGrafter"/>
</dbReference>
<dbReference type="Proteomes" id="UP000622687">
    <property type="component" value="Unassembled WGS sequence"/>
</dbReference>
<evidence type="ECO:0000313" key="2">
    <source>
        <dbReference type="EMBL" id="MBI6874805.1"/>
    </source>
</evidence>
<dbReference type="PANTHER" id="PTHR47432">
    <property type="entry name" value="CELL WALL ASSEMBLY REGULATOR SMI1"/>
    <property type="match status" value="1"/>
</dbReference>
<dbReference type="InterPro" id="IPR051873">
    <property type="entry name" value="KNR4/SMI1_regulator"/>
</dbReference>
<gene>
    <name evidence="2" type="ORF">I6U51_19220</name>
</gene>
<dbReference type="InterPro" id="IPR037883">
    <property type="entry name" value="Knr4/Smi1-like_sf"/>
</dbReference>
<reference evidence="2" key="1">
    <citation type="submission" date="2020-12" db="EMBL/GenBank/DDBJ databases">
        <title>Clostridium thailandense sp. nov., a novel acetogenic bacterium isolated from peat land soil in Thailand.</title>
        <authorList>
            <person name="Chaikitkaew S."/>
            <person name="Birkeland N.K."/>
        </authorList>
    </citation>
    <scope>NUCLEOTIDE SEQUENCE</scope>
    <source>
        <strain evidence="2">DSM 17425</strain>
    </source>
</reference>
<dbReference type="RefSeq" id="WP_211144182.1">
    <property type="nucleotide sequence ID" value="NZ_JAEEGB010000035.1"/>
</dbReference>
<keyword evidence="3" id="KW-1185">Reference proteome</keyword>
<accession>A0A934HV05</accession>
<protein>
    <submittedName>
        <fullName evidence="2">SMI1/KNR4 family protein</fullName>
    </submittedName>
</protein>
<dbReference type="InterPro" id="IPR018958">
    <property type="entry name" value="Knr4/Smi1-like_dom"/>
</dbReference>
<sequence length="211" mass="24936">MGKSKYGTLINIYNGNPLYKEEVNYKNMQKQLEILDKHLKLSRPDFYSKLNVPLKENEIQALEEQFSITLPADLKALYQWKNGQNDQCCDSFVNNSMFMPLEEALDAAKEMTEMIGFDFEIDNWWNENWIPLFHNGGGDHICYDMGDTFTDQKGQLIEFWHADNDRNVIAPDLKSFIEAINQFYETKAVMEFDEYFQVDNIKDFPKRFYLE</sequence>
<name>A0A934HV05_9CLOT</name>
<dbReference type="Pfam" id="PF09346">
    <property type="entry name" value="SMI1_KNR4"/>
    <property type="match status" value="1"/>
</dbReference>
<dbReference type="SUPFAM" id="SSF160631">
    <property type="entry name" value="SMI1/KNR4-like"/>
    <property type="match status" value="1"/>
</dbReference>
<organism evidence="2 3">
    <name type="scientific">Clostridium aciditolerans</name>
    <dbReference type="NCBI Taxonomy" id="339861"/>
    <lineage>
        <taxon>Bacteria</taxon>
        <taxon>Bacillati</taxon>
        <taxon>Bacillota</taxon>
        <taxon>Clostridia</taxon>
        <taxon>Eubacteriales</taxon>
        <taxon>Clostridiaceae</taxon>
        <taxon>Clostridium</taxon>
    </lineage>
</organism>